<evidence type="ECO:0000256" key="4">
    <source>
        <dbReference type="ARBA" id="ARBA00022448"/>
    </source>
</evidence>
<comment type="similarity">
    <text evidence="2">Belongs to the COG3 family.</text>
</comment>
<dbReference type="InterPro" id="IPR007265">
    <property type="entry name" value="COG_su3"/>
</dbReference>
<keyword evidence="6" id="KW-0333">Golgi apparatus</keyword>
<dbReference type="KEGG" id="ctp:CTRG_05492"/>
<name>C5MHD8_CANTT</name>
<dbReference type="GO" id="GO:0006891">
    <property type="term" value="P:intra-Golgi vesicle-mediated transport"/>
    <property type="evidence" value="ECO:0007669"/>
    <property type="project" value="TreeGrafter"/>
</dbReference>
<evidence type="ECO:0000256" key="5">
    <source>
        <dbReference type="ARBA" id="ARBA00022927"/>
    </source>
</evidence>
<dbReference type="GO" id="GO:0007030">
    <property type="term" value="P:Golgi organization"/>
    <property type="evidence" value="ECO:0007669"/>
    <property type="project" value="TreeGrafter"/>
</dbReference>
<proteinExistence type="inferred from homology"/>
<evidence type="ECO:0000256" key="2">
    <source>
        <dbReference type="ARBA" id="ARBA00009936"/>
    </source>
</evidence>
<evidence type="ECO:0000256" key="3">
    <source>
        <dbReference type="ARBA" id="ARBA00020976"/>
    </source>
</evidence>
<accession>C5MHD8</accession>
<dbReference type="PANTHER" id="PTHR13302:SF8">
    <property type="entry name" value="CONSERVED OLIGOMERIC GOLGI COMPLEX SUBUNIT 3"/>
    <property type="match status" value="1"/>
</dbReference>
<dbReference type="GO" id="GO:0000139">
    <property type="term" value="C:Golgi membrane"/>
    <property type="evidence" value="ECO:0007669"/>
    <property type="project" value="UniProtKB-SubCell"/>
</dbReference>
<dbReference type="HOGENOM" id="CLU_011639_2_0_1"/>
<keyword evidence="5" id="KW-0653">Protein transport</keyword>
<dbReference type="eggNOG" id="KOG2604">
    <property type="taxonomic scope" value="Eukaryota"/>
</dbReference>
<keyword evidence="7" id="KW-0472">Membrane</keyword>
<evidence type="ECO:0000256" key="8">
    <source>
        <dbReference type="ARBA" id="ARBA00031339"/>
    </source>
</evidence>
<dbReference type="GO" id="GO:0017119">
    <property type="term" value="C:Golgi transport complex"/>
    <property type="evidence" value="ECO:0007669"/>
    <property type="project" value="TreeGrafter"/>
</dbReference>
<keyword evidence="12" id="KW-1185">Reference proteome</keyword>
<evidence type="ECO:0000313" key="12">
    <source>
        <dbReference type="Proteomes" id="UP000002037"/>
    </source>
</evidence>
<gene>
    <name evidence="11" type="ORF">CTRG_05492</name>
</gene>
<keyword evidence="4" id="KW-0813">Transport</keyword>
<dbReference type="GO" id="GO:0032258">
    <property type="term" value="P:cytoplasm to vacuole targeting by the Cvt pathway"/>
    <property type="evidence" value="ECO:0007669"/>
    <property type="project" value="TreeGrafter"/>
</dbReference>
<dbReference type="Proteomes" id="UP000002037">
    <property type="component" value="Unassembled WGS sequence"/>
</dbReference>
<dbReference type="GeneID" id="8300550"/>
<dbReference type="STRING" id="294747.C5MHD8"/>
<dbReference type="OrthoDB" id="296793at2759"/>
<protein>
    <recommendedName>
        <fullName evidence="3">Conserved oligomeric Golgi complex subunit 3</fullName>
    </recommendedName>
    <alternativeName>
        <fullName evidence="8">Component of oligomeric Golgi complex 3</fullName>
    </alternativeName>
</protein>
<sequence>MPRGRSKSIVQKIANDVPNDSMDGNRLDNLLKVHGTHENVTSPPNQQTIKHTRAQSVSYLSGENRPQCLTSHLPEVHTTYPLTEAETQSIQARYLNTYDYDFILDPHHITVINDFQLDTILNFQNIVKRNKTQVKEFVDDTDNILSNVESMLSKYRKISHDTLDFDKEANELLDLQTSCQSKYEQINEYLQHFEYLDFVTKNLSRSGTHLLNSRREFFIDSILKKLDLSLAFVEEHPDFSQSELYASRFRQCMTRALSLIRNYLGKELKSIADSVTNKLHNEASDKKQMQLTIDLLLYHEYSNYLKENQDAFNELILQIQEQASTHPEYNGLLHDVLNRYFADRLAFLKLYIEKTSTIDSIYTNNTPELVQTCQDQISYFEKVVEKELGLFKRFFVPRSSDDYVMNEWYSFLKKVLEPLYDVVRLLVLRESNISHLCQLTTLLQKYYEFDNQDQDGSFINAGGANEGISVDHGVLFQPLLDEVQSRLVFRIQKYVDEKLIRFKPNVTDLKCGYQVSGGTSSENKRNESLNADYSENLFPDIYLPLGKSLTLLSNIYELINSVVFDDLAHYIVHACIELLRGEFLSLATAHMGSIDAKLIYLRNLLILRRQINTFDIQYTRSDYQIDFTSGLVDIWQMIKTRNFKLNNNGLIDLASKAVPKIISNMIDANQEIEIELGNAVTSLINECSNTICHPLMLPESQSEVSISVICSFRDNLISEIPSFYSRITSFIDDPVVSHFLMNNLSNAIVAIYENYYNKLAATVQTMSDEEKEQFNEITEVDSIYGYITEMISQLHNEKKFENENIESLQFDENILQELNLDDKGASKMEKSPSPLTQIE</sequence>
<dbReference type="InterPro" id="IPR048685">
    <property type="entry name" value="COG3_C"/>
</dbReference>
<evidence type="ECO:0000256" key="1">
    <source>
        <dbReference type="ARBA" id="ARBA00004395"/>
    </source>
</evidence>
<dbReference type="AlphaFoldDB" id="C5MHD8"/>
<feature type="domain" description="Conserved oligomeric Golgi complex subunit 3 C-terminal" evidence="10">
    <location>
        <begin position="295"/>
        <end position="628"/>
    </location>
</feature>
<dbReference type="VEuPathDB" id="FungiDB:CTRG_05492"/>
<dbReference type="PANTHER" id="PTHR13302">
    <property type="entry name" value="CONSERVED OLIGOMERIC GOLGI COMPLEX COMPONENT 3"/>
    <property type="match status" value="1"/>
</dbReference>
<dbReference type="InterPro" id="IPR048320">
    <property type="entry name" value="COG3_N"/>
</dbReference>
<dbReference type="GO" id="GO:0005801">
    <property type="term" value="C:cis-Golgi network"/>
    <property type="evidence" value="ECO:0007669"/>
    <property type="project" value="InterPro"/>
</dbReference>
<feature type="domain" description="Conserved oligomeric Golgi complex subunit 3 N-terminal" evidence="9">
    <location>
        <begin position="123"/>
        <end position="269"/>
    </location>
</feature>
<dbReference type="Pfam" id="PF20671">
    <property type="entry name" value="COG3_C"/>
    <property type="match status" value="1"/>
</dbReference>
<evidence type="ECO:0000259" key="10">
    <source>
        <dbReference type="Pfam" id="PF20671"/>
    </source>
</evidence>
<reference evidence="11 12" key="1">
    <citation type="journal article" date="2009" name="Nature">
        <title>Evolution of pathogenicity and sexual reproduction in eight Candida genomes.</title>
        <authorList>
            <person name="Butler G."/>
            <person name="Rasmussen M.D."/>
            <person name="Lin M.F."/>
            <person name="Santos M.A."/>
            <person name="Sakthikumar S."/>
            <person name="Munro C.A."/>
            <person name="Rheinbay E."/>
            <person name="Grabherr M."/>
            <person name="Forche A."/>
            <person name="Reedy J.L."/>
            <person name="Agrafioti I."/>
            <person name="Arnaud M.B."/>
            <person name="Bates S."/>
            <person name="Brown A.J."/>
            <person name="Brunke S."/>
            <person name="Costanzo M.C."/>
            <person name="Fitzpatrick D.A."/>
            <person name="de Groot P.W."/>
            <person name="Harris D."/>
            <person name="Hoyer L.L."/>
            <person name="Hube B."/>
            <person name="Klis F.M."/>
            <person name="Kodira C."/>
            <person name="Lennard N."/>
            <person name="Logue M.E."/>
            <person name="Martin R."/>
            <person name="Neiman A.M."/>
            <person name="Nikolaou E."/>
            <person name="Quail M.A."/>
            <person name="Quinn J."/>
            <person name="Santos M.C."/>
            <person name="Schmitzberger F.F."/>
            <person name="Sherlock G."/>
            <person name="Shah P."/>
            <person name="Silverstein K.A."/>
            <person name="Skrzypek M.S."/>
            <person name="Soll D."/>
            <person name="Staggs R."/>
            <person name="Stansfield I."/>
            <person name="Stumpf M.P."/>
            <person name="Sudbery P.E."/>
            <person name="Srikantha T."/>
            <person name="Zeng Q."/>
            <person name="Berman J."/>
            <person name="Berriman M."/>
            <person name="Heitman J."/>
            <person name="Gow N.A."/>
            <person name="Lorenz M.C."/>
            <person name="Birren B.W."/>
            <person name="Kellis M."/>
            <person name="Cuomo C.A."/>
        </authorList>
    </citation>
    <scope>NUCLEOTIDE SEQUENCE [LARGE SCALE GENOMIC DNA]</scope>
    <source>
        <strain evidence="12">ATCC MYA-3404 / T1</strain>
    </source>
</reference>
<dbReference type="RefSeq" id="XP_002551194.1">
    <property type="nucleotide sequence ID" value="XM_002551148.1"/>
</dbReference>
<evidence type="ECO:0000256" key="7">
    <source>
        <dbReference type="ARBA" id="ARBA00023136"/>
    </source>
</evidence>
<evidence type="ECO:0000259" key="9">
    <source>
        <dbReference type="Pfam" id="PF04136"/>
    </source>
</evidence>
<evidence type="ECO:0000313" key="11">
    <source>
        <dbReference type="EMBL" id="EER31040.1"/>
    </source>
</evidence>
<organism evidence="11 12">
    <name type="scientific">Candida tropicalis (strain ATCC MYA-3404 / T1)</name>
    <name type="common">Yeast</name>
    <dbReference type="NCBI Taxonomy" id="294747"/>
    <lineage>
        <taxon>Eukaryota</taxon>
        <taxon>Fungi</taxon>
        <taxon>Dikarya</taxon>
        <taxon>Ascomycota</taxon>
        <taxon>Saccharomycotina</taxon>
        <taxon>Pichiomycetes</taxon>
        <taxon>Debaryomycetaceae</taxon>
        <taxon>Candida/Lodderomyces clade</taxon>
        <taxon>Candida</taxon>
    </lineage>
</organism>
<dbReference type="EMBL" id="GG692402">
    <property type="protein sequence ID" value="EER31040.1"/>
    <property type="molecule type" value="Genomic_DNA"/>
</dbReference>
<dbReference type="Pfam" id="PF04136">
    <property type="entry name" value="COG3_N"/>
    <property type="match status" value="1"/>
</dbReference>
<comment type="subcellular location">
    <subcellularLocation>
        <location evidence="1">Golgi apparatus membrane</location>
        <topology evidence="1">Peripheral membrane protein</topology>
    </subcellularLocation>
</comment>
<dbReference type="GO" id="GO:0006914">
    <property type="term" value="P:autophagy"/>
    <property type="evidence" value="ECO:0007669"/>
    <property type="project" value="TreeGrafter"/>
</dbReference>
<evidence type="ECO:0000256" key="6">
    <source>
        <dbReference type="ARBA" id="ARBA00023034"/>
    </source>
</evidence>